<feature type="compositionally biased region" description="Polar residues" evidence="1">
    <location>
        <begin position="973"/>
        <end position="983"/>
    </location>
</feature>
<feature type="region of interest" description="Disordered" evidence="1">
    <location>
        <begin position="395"/>
        <end position="624"/>
    </location>
</feature>
<sequence>MDAKQAADIIKSGNVNPSDFQELYAALAGKAEFAEAFGELRKQMLEAYAKGDSLEVNQAGASARDDVLTVEQSDKKREDVVKQNHNVEPWKVQARNDILQWAAKTKTHEVPEVKASDEGLHAEFKDGTQLNFVAENHVSVKTPAEPKAQNFDVVIALAKKNKKKVKLGENMTPEFRFALIEACAKANVQISNLSLEDLDSYMKFLPKKQKELNAVDDKTAGKTDVRQVTPTAAETENDDKAADVKPVVDNGIGTVLSAVAAHAAAKEAKAETKVNAENAQPAKEEPQSAPAAVNRGHSLGHLTAEQLDLLHEKGFEVDVYSHVTDKQFAEINKVLAAVDKSAEQDEPYAVRVQHGHSLGGLSDVELEVLHNSGFEVDRFSHVDDATWAQIQKTLNKDKKQTTQKTVAEPGAKKQTEEKTAGVDAPVSKTADKKQVDTQQPEKKQETVVNSDKTALAKDKAEDKKNADKQPVGKKQQQVQKTEDKSVEHEDKGSQNKTDDKQPKGMPAAQTDNKPSVDTSDKVSGAQSTDDNQGKDKQPAQRKVVSGITFIPYGEENGDKVADKKSEKEDKKATPVNGTDKTPEKPIQQNPIADKGEEKKTPVQPKQEEKPAQEPKKKQGWLSRTWNKWKNKVKTGAIIAGTVLASFFAGRSCSGNPAENTSRDDDPSHRIENVVSAASTDGIVSTVEDVDSLSASDYDFVDAPTQWAPGMWGDANKFNNMYNLTLKHSPDGSMWNRMYNNANANAAQLGMQDGLELIYKTMRLAAWTNALNGKTCGEHGAKWASTYSGAYGDIVGPLMGVIKCGDQLDAVTAEKAKTLLSAVSNDGRLNVFTLDKVVSGSSRYNNHDANGWIIGNNRNVMVDINDECGTNSQVGFRMGGKVQQRRIVQPKPDPIIINEQPDTIRRKPDPIIINEQPDTVRRKPAPIIINEQPDTVRHKPAPVTVQPEGNVAIGSRANLSDRPGAEGVSHAASVRQNGSDTGLTGAQKKQALKMAREALKAGRIDQATYDRIVSEANGSKNGTAPVVAQRERD</sequence>
<protein>
    <submittedName>
        <fullName evidence="2">Uncharacterized protein</fullName>
    </submittedName>
</protein>
<feature type="compositionally biased region" description="Basic and acidic residues" evidence="1">
    <location>
        <begin position="429"/>
        <end position="445"/>
    </location>
</feature>
<feature type="region of interest" description="Disordered" evidence="1">
    <location>
        <begin position="1013"/>
        <end position="1032"/>
    </location>
</feature>
<dbReference type="AlphaFoldDB" id="A0A6G8F2Z1"/>
<feature type="region of interest" description="Disordered" evidence="1">
    <location>
        <begin position="215"/>
        <end position="240"/>
    </location>
</feature>
<feature type="compositionally biased region" description="Basic and acidic residues" evidence="1">
    <location>
        <begin position="556"/>
        <end position="572"/>
    </location>
</feature>
<dbReference type="EMBL" id="MN990731">
    <property type="protein sequence ID" value="QIM10613.1"/>
    <property type="molecule type" value="Genomic_DNA"/>
</dbReference>
<feature type="compositionally biased region" description="Basic and acidic residues" evidence="1">
    <location>
        <begin position="410"/>
        <end position="420"/>
    </location>
</feature>
<gene>
    <name evidence="2" type="ORF">PlAlph_5050</name>
</gene>
<accession>A0A6G8F2Z1</accession>
<feature type="compositionally biased region" description="Basic and acidic residues" evidence="1">
    <location>
        <begin position="480"/>
        <end position="502"/>
    </location>
</feature>
<proteinExistence type="predicted"/>
<feature type="compositionally biased region" description="Basic and acidic residues" evidence="1">
    <location>
        <begin position="593"/>
        <end position="616"/>
    </location>
</feature>
<reference evidence="2" key="1">
    <citation type="journal article" date="2020" name="J. ISSAAS">
        <title>Lactobacilli and other gastrointestinal microbiota of Peromyscus leucopus, reservoir host for agents of Lyme disease and other zoonoses in North America.</title>
        <authorList>
            <person name="Milovic A."/>
            <person name="Bassam K."/>
            <person name="Shao H."/>
            <person name="Chatzistamou I."/>
            <person name="Tufts D.M."/>
            <person name="Diuk-Wasser M."/>
            <person name="Barbour A.G."/>
        </authorList>
    </citation>
    <scope>NUCLEOTIDE SEQUENCE</scope>
    <source>
        <strain evidence="2">LL90</strain>
    </source>
</reference>
<evidence type="ECO:0000313" key="2">
    <source>
        <dbReference type="EMBL" id="QIM10613.1"/>
    </source>
</evidence>
<name>A0A6G8F2Z1_9PROT</name>
<feature type="region of interest" description="Disordered" evidence="1">
    <location>
        <begin position="271"/>
        <end position="293"/>
    </location>
</feature>
<feature type="compositionally biased region" description="Basic and acidic residues" evidence="1">
    <location>
        <begin position="454"/>
        <end position="467"/>
    </location>
</feature>
<organism evidence="2">
    <name type="scientific">uncultured Alphaproteobacteria bacterium</name>
    <dbReference type="NCBI Taxonomy" id="91750"/>
    <lineage>
        <taxon>Bacteria</taxon>
        <taxon>Pseudomonadati</taxon>
        <taxon>Pseudomonadota</taxon>
        <taxon>Alphaproteobacteria</taxon>
        <taxon>environmental samples</taxon>
    </lineage>
</organism>
<feature type="compositionally biased region" description="Low complexity" evidence="1">
    <location>
        <begin position="468"/>
        <end position="479"/>
    </location>
</feature>
<evidence type="ECO:0000256" key="1">
    <source>
        <dbReference type="SAM" id="MobiDB-lite"/>
    </source>
</evidence>
<feature type="region of interest" description="Disordered" evidence="1">
    <location>
        <begin position="960"/>
        <end position="984"/>
    </location>
</feature>
<feature type="compositionally biased region" description="Basic and acidic residues" evidence="1">
    <location>
        <begin position="215"/>
        <end position="225"/>
    </location>
</feature>